<dbReference type="SUPFAM" id="SSF53474">
    <property type="entry name" value="alpha/beta-Hydrolases"/>
    <property type="match status" value="1"/>
</dbReference>
<dbReference type="GO" id="GO:0019369">
    <property type="term" value="P:arachidonate metabolic process"/>
    <property type="evidence" value="ECO:0007669"/>
    <property type="project" value="TreeGrafter"/>
</dbReference>
<feature type="region of interest" description="Disordered" evidence="15">
    <location>
        <begin position="639"/>
        <end position="662"/>
    </location>
</feature>
<keyword evidence="7" id="KW-0378">Hydrolase</keyword>
<keyword evidence="6" id="KW-0479">Metal-binding</keyword>
<keyword evidence="3" id="KW-1003">Cell membrane</keyword>
<keyword evidence="4" id="KW-0597">Phosphoprotein</keyword>
<evidence type="ECO:0000256" key="15">
    <source>
        <dbReference type="SAM" id="MobiDB-lite"/>
    </source>
</evidence>
<comment type="caution">
    <text evidence="18">The sequence shown here is derived from an EMBL/GenBank/DDBJ whole genome shotgun (WGS) entry which is preliminary data.</text>
</comment>
<keyword evidence="19" id="KW-1185">Reference proteome</keyword>
<reference evidence="18 19" key="1">
    <citation type="journal article" date="2018" name="Nat. Ecol. Evol.">
        <title>Genomic signatures of mitonuclear coevolution across populations of Tigriopus californicus.</title>
        <authorList>
            <person name="Barreto F.S."/>
            <person name="Watson E.T."/>
            <person name="Lima T.G."/>
            <person name="Willett C.S."/>
            <person name="Edmands S."/>
            <person name="Li W."/>
            <person name="Burton R.S."/>
        </authorList>
    </citation>
    <scope>NUCLEOTIDE SEQUENCE [LARGE SCALE GENOMIC DNA]</scope>
    <source>
        <strain evidence="18 19">San Diego</strain>
    </source>
</reference>
<evidence type="ECO:0000256" key="2">
    <source>
        <dbReference type="ARBA" id="ARBA00004651"/>
    </source>
</evidence>
<dbReference type="CDD" id="cd00519">
    <property type="entry name" value="Lipase_3"/>
    <property type="match status" value="1"/>
</dbReference>
<dbReference type="GO" id="GO:0046872">
    <property type="term" value="F:metal ion binding"/>
    <property type="evidence" value="ECO:0007669"/>
    <property type="project" value="UniProtKB-KW"/>
</dbReference>
<evidence type="ECO:0000256" key="7">
    <source>
        <dbReference type="ARBA" id="ARBA00022801"/>
    </source>
</evidence>
<feature type="domain" description="Fungal lipase-type" evidence="17">
    <location>
        <begin position="431"/>
        <end position="565"/>
    </location>
</feature>
<dbReference type="AlphaFoldDB" id="A0A553NQF6"/>
<dbReference type="InterPro" id="IPR052214">
    <property type="entry name" value="DAG_Lipase-Related"/>
</dbReference>
<gene>
    <name evidence="18" type="ORF">TCAL_05860</name>
</gene>
<dbReference type="EMBL" id="VCGU01000011">
    <property type="protein sequence ID" value="TRY67654.1"/>
    <property type="molecule type" value="Genomic_DNA"/>
</dbReference>
<feature type="transmembrane region" description="Helical" evidence="16">
    <location>
        <begin position="44"/>
        <end position="69"/>
    </location>
</feature>
<dbReference type="Gene3D" id="3.40.50.1820">
    <property type="entry name" value="alpha/beta hydrolase"/>
    <property type="match status" value="1"/>
</dbReference>
<feature type="transmembrane region" description="Helical" evidence="16">
    <location>
        <begin position="126"/>
        <end position="149"/>
    </location>
</feature>
<evidence type="ECO:0000256" key="16">
    <source>
        <dbReference type="SAM" id="Phobius"/>
    </source>
</evidence>
<evidence type="ECO:0000256" key="9">
    <source>
        <dbReference type="ARBA" id="ARBA00022963"/>
    </source>
</evidence>
<evidence type="ECO:0000256" key="3">
    <source>
        <dbReference type="ARBA" id="ARBA00022475"/>
    </source>
</evidence>
<evidence type="ECO:0000256" key="10">
    <source>
        <dbReference type="ARBA" id="ARBA00022989"/>
    </source>
</evidence>
<comment type="catalytic activity">
    <reaction evidence="13">
        <text>a 1,2-diacyl-sn-glycerol + H2O = a 2-acylglycerol + a fatty acid + H(+)</text>
        <dbReference type="Rhea" id="RHEA:33275"/>
        <dbReference type="ChEBI" id="CHEBI:15377"/>
        <dbReference type="ChEBI" id="CHEBI:15378"/>
        <dbReference type="ChEBI" id="CHEBI:17389"/>
        <dbReference type="ChEBI" id="CHEBI:17815"/>
        <dbReference type="ChEBI" id="CHEBI:28868"/>
        <dbReference type="EC" id="3.1.1.116"/>
    </reaction>
    <physiologicalReaction direction="left-to-right" evidence="13">
        <dbReference type="Rhea" id="RHEA:33276"/>
    </physiologicalReaction>
</comment>
<dbReference type="OrthoDB" id="438440at2759"/>
<dbReference type="InterPro" id="IPR002921">
    <property type="entry name" value="Fungal_lipase-type"/>
</dbReference>
<feature type="transmembrane region" description="Helical" evidence="16">
    <location>
        <begin position="169"/>
        <end position="195"/>
    </location>
</feature>
<dbReference type="Pfam" id="PF01764">
    <property type="entry name" value="Lipase_3"/>
    <property type="match status" value="1"/>
</dbReference>
<dbReference type="InterPro" id="IPR029058">
    <property type="entry name" value="AB_hydrolase_fold"/>
</dbReference>
<evidence type="ECO:0000313" key="18">
    <source>
        <dbReference type="EMBL" id="TRY67654.1"/>
    </source>
</evidence>
<feature type="transmembrane region" description="Helical" evidence="16">
    <location>
        <begin position="84"/>
        <end position="105"/>
    </location>
</feature>
<evidence type="ECO:0000256" key="4">
    <source>
        <dbReference type="ARBA" id="ARBA00022553"/>
    </source>
</evidence>
<dbReference type="PANTHER" id="PTHR45792:SF8">
    <property type="entry name" value="DIACYLGLYCEROL LIPASE-ALPHA"/>
    <property type="match status" value="1"/>
</dbReference>
<feature type="transmembrane region" description="Helical" evidence="16">
    <location>
        <begin position="499"/>
        <end position="518"/>
    </location>
</feature>
<evidence type="ECO:0000256" key="5">
    <source>
        <dbReference type="ARBA" id="ARBA00022692"/>
    </source>
</evidence>
<keyword evidence="5 16" id="KW-0812">Transmembrane</keyword>
<name>A0A553NQF6_TIGCA</name>
<dbReference type="Proteomes" id="UP000318571">
    <property type="component" value="Chromosome 4"/>
</dbReference>
<keyword evidence="10 16" id="KW-1133">Transmembrane helix</keyword>
<feature type="compositionally biased region" description="Low complexity" evidence="15">
    <location>
        <begin position="291"/>
        <end position="311"/>
    </location>
</feature>
<evidence type="ECO:0000256" key="1">
    <source>
        <dbReference type="ARBA" id="ARBA00001913"/>
    </source>
</evidence>
<dbReference type="GO" id="GO:0005886">
    <property type="term" value="C:plasma membrane"/>
    <property type="evidence" value="ECO:0007669"/>
    <property type="project" value="UniProtKB-SubCell"/>
</dbReference>
<keyword evidence="9" id="KW-0442">Lipid degradation</keyword>
<feature type="region of interest" description="Disordered" evidence="15">
    <location>
        <begin position="287"/>
        <end position="312"/>
    </location>
</feature>
<comment type="subcellular location">
    <subcellularLocation>
        <location evidence="2">Cell membrane</location>
        <topology evidence="2">Multi-pass membrane protein</topology>
    </subcellularLocation>
</comment>
<evidence type="ECO:0000256" key="8">
    <source>
        <dbReference type="ARBA" id="ARBA00022837"/>
    </source>
</evidence>
<evidence type="ECO:0000256" key="14">
    <source>
        <dbReference type="ARBA" id="ARBA00026104"/>
    </source>
</evidence>
<keyword evidence="8" id="KW-0106">Calcium</keyword>
<evidence type="ECO:0000256" key="13">
    <source>
        <dbReference type="ARBA" id="ARBA00024531"/>
    </source>
</evidence>
<feature type="compositionally biased region" description="Polar residues" evidence="15">
    <location>
        <begin position="646"/>
        <end position="656"/>
    </location>
</feature>
<evidence type="ECO:0000259" key="17">
    <source>
        <dbReference type="Pfam" id="PF01764"/>
    </source>
</evidence>
<proteinExistence type="predicted"/>
<dbReference type="PANTHER" id="PTHR45792">
    <property type="entry name" value="DIACYLGLYCEROL LIPASE HOMOLOG-RELATED"/>
    <property type="match status" value="1"/>
</dbReference>
<keyword evidence="11" id="KW-0443">Lipid metabolism</keyword>
<dbReference type="GO" id="GO:0016298">
    <property type="term" value="F:lipase activity"/>
    <property type="evidence" value="ECO:0007669"/>
    <property type="project" value="TreeGrafter"/>
</dbReference>
<dbReference type="OMA" id="GHIWDER"/>
<protein>
    <recommendedName>
        <fullName evidence="14">sn-1-specific diacylglycerol lipase</fullName>
        <ecNumber evidence="14">3.1.1.116</ecNumber>
    </recommendedName>
</protein>
<keyword evidence="12 16" id="KW-0472">Membrane</keyword>
<evidence type="ECO:0000256" key="12">
    <source>
        <dbReference type="ARBA" id="ARBA00023136"/>
    </source>
</evidence>
<dbReference type="EC" id="3.1.1.116" evidence="14"/>
<evidence type="ECO:0000256" key="6">
    <source>
        <dbReference type="ARBA" id="ARBA00022723"/>
    </source>
</evidence>
<evidence type="ECO:0000313" key="19">
    <source>
        <dbReference type="Proteomes" id="UP000318571"/>
    </source>
</evidence>
<comment type="cofactor">
    <cofactor evidence="1">
        <name>Ca(2+)</name>
        <dbReference type="ChEBI" id="CHEBI:29108"/>
    </cofactor>
</comment>
<organism evidence="18 19">
    <name type="scientific">Tigriopus californicus</name>
    <name type="common">Marine copepod</name>
    <dbReference type="NCBI Taxonomy" id="6832"/>
    <lineage>
        <taxon>Eukaryota</taxon>
        <taxon>Metazoa</taxon>
        <taxon>Ecdysozoa</taxon>
        <taxon>Arthropoda</taxon>
        <taxon>Crustacea</taxon>
        <taxon>Multicrustacea</taxon>
        <taxon>Hexanauplia</taxon>
        <taxon>Copepoda</taxon>
        <taxon>Harpacticoida</taxon>
        <taxon>Harpacticidae</taxon>
        <taxon>Tigriopus</taxon>
    </lineage>
</organism>
<dbReference type="GO" id="GO:0046340">
    <property type="term" value="P:diacylglycerol catabolic process"/>
    <property type="evidence" value="ECO:0007669"/>
    <property type="project" value="TreeGrafter"/>
</dbReference>
<accession>A0A553NQF6</accession>
<sequence length="733" mass="81824">MFRLTNRFHEGNAGPSLRSPPDFHTPGGGLRLCGCLWRTASDDLVIPAVMEFCTRTVGLLILVGVLVYTEVSQLSCASEHHLNVYLMVAIGLFAANILNNLALAVDSAQGRIWDEDPRVRRWVVPLIYLNVCMTMGEFGWALVGTFWVARGLLSQCQPNPQSLDITDVPLYAILAIIIFIWLGLVFKVVVVVISFNSIEWKNHRSRANNNESFVMEQPQSCLSRIFSLCVGKSQIDCFKEIANVLSFVFDQENFVPTDIAAALLLIYVKQNECRVVVGGDPIAPTSAKYRSPASSASTHPPSSPSRLPSDPVILDSQGAHEDHLKAWEEPELVKHFMFYAGASYGYTWYLMKNTSINMCNIYARMRCCACFSCVSPEDFIQGDNCLQCNTAALMSMLPHLDQEALVHISFKNNFLEVPFFVAVDQRYRKIVISIRGTLSLEDALTDLCATPSEMTAFDPDLKGFQAHNGILSAAKYVYDQLVEKHVLDKAFSYYDDYQLVVTGHSLGAGTAVILAFMLRRFYPNTKCYAFSPPGGLLNEMAAKASEHFTISVVVGMDLIPRLSLQSLTLLKEQMKSELTQCTLPKYQILRGLCGCCIKDWHAPIAEAHRQNSESSDIREPILESSRRLHVEGGQYESFNEVAESSPAHQASPSSNQDAERRKSLPHVKLVLPGKIWHVEQSSENSENWRVSLKTAQDFQNILVHPKMLSDHFPNNVTEILASLNLSFDFPIAC</sequence>
<evidence type="ECO:0000256" key="11">
    <source>
        <dbReference type="ARBA" id="ARBA00023098"/>
    </source>
</evidence>